<keyword evidence="5 6" id="KW-0472">Membrane</keyword>
<comment type="similarity">
    <text evidence="2 6">Belongs to the peroxisomal membrane protein PXMP2/4 family.</text>
</comment>
<evidence type="ECO:0000256" key="6">
    <source>
        <dbReference type="RuleBase" id="RU363053"/>
    </source>
</evidence>
<dbReference type="GO" id="GO:0005737">
    <property type="term" value="C:cytoplasm"/>
    <property type="evidence" value="ECO:0007669"/>
    <property type="project" value="TreeGrafter"/>
</dbReference>
<evidence type="ECO:0000256" key="4">
    <source>
        <dbReference type="ARBA" id="ARBA00022989"/>
    </source>
</evidence>
<comment type="caution">
    <text evidence="8">The sequence shown here is derived from an EMBL/GenBank/DDBJ whole genome shotgun (WGS) entry which is preliminary data.</text>
</comment>
<dbReference type="EMBL" id="BRXW01000397">
    <property type="protein sequence ID" value="GMH50759.1"/>
    <property type="molecule type" value="Genomic_DNA"/>
</dbReference>
<keyword evidence="9" id="KW-1185">Reference proteome</keyword>
<feature type="chain" id="PRO_5040804062" evidence="7">
    <location>
        <begin position="20"/>
        <end position="229"/>
    </location>
</feature>
<proteinExistence type="inferred from homology"/>
<feature type="transmembrane region" description="Helical" evidence="6">
    <location>
        <begin position="209"/>
        <end position="227"/>
    </location>
</feature>
<evidence type="ECO:0000313" key="9">
    <source>
        <dbReference type="Proteomes" id="UP001165122"/>
    </source>
</evidence>
<evidence type="ECO:0000256" key="2">
    <source>
        <dbReference type="ARBA" id="ARBA00006824"/>
    </source>
</evidence>
<gene>
    <name evidence="8" type="ORF">TrLO_g9579</name>
</gene>
<evidence type="ECO:0000313" key="8">
    <source>
        <dbReference type="EMBL" id="GMH50759.1"/>
    </source>
</evidence>
<dbReference type="PANTHER" id="PTHR11266:SF17">
    <property type="entry name" value="PROTEIN MPV17"/>
    <property type="match status" value="1"/>
</dbReference>
<keyword evidence="4 6" id="KW-1133">Transmembrane helix</keyword>
<dbReference type="GO" id="GO:0016020">
    <property type="term" value="C:membrane"/>
    <property type="evidence" value="ECO:0007669"/>
    <property type="project" value="UniProtKB-SubCell"/>
</dbReference>
<keyword evidence="7" id="KW-0732">Signal</keyword>
<evidence type="ECO:0000256" key="1">
    <source>
        <dbReference type="ARBA" id="ARBA00004141"/>
    </source>
</evidence>
<reference evidence="9" key="1">
    <citation type="journal article" date="2023" name="Commun. Biol.">
        <title>Genome analysis of Parmales, the sister group of diatoms, reveals the evolutionary specialization of diatoms from phago-mixotrophs to photoautotrophs.</title>
        <authorList>
            <person name="Ban H."/>
            <person name="Sato S."/>
            <person name="Yoshikawa S."/>
            <person name="Yamada K."/>
            <person name="Nakamura Y."/>
            <person name="Ichinomiya M."/>
            <person name="Sato N."/>
            <person name="Blanc-Mathieu R."/>
            <person name="Endo H."/>
            <person name="Kuwata A."/>
            <person name="Ogata H."/>
        </authorList>
    </citation>
    <scope>NUCLEOTIDE SEQUENCE [LARGE SCALE GENOMIC DNA]</scope>
    <source>
        <strain evidence="9">NIES 3700</strain>
    </source>
</reference>
<feature type="transmembrane region" description="Helical" evidence="6">
    <location>
        <begin position="147"/>
        <end position="166"/>
    </location>
</feature>
<accession>A0A9W6ZAT5</accession>
<organism evidence="8 9">
    <name type="scientific">Triparma laevis f. longispina</name>
    <dbReference type="NCBI Taxonomy" id="1714387"/>
    <lineage>
        <taxon>Eukaryota</taxon>
        <taxon>Sar</taxon>
        <taxon>Stramenopiles</taxon>
        <taxon>Ochrophyta</taxon>
        <taxon>Bolidophyceae</taxon>
        <taxon>Parmales</taxon>
        <taxon>Triparmaceae</taxon>
        <taxon>Triparma</taxon>
    </lineage>
</organism>
<dbReference type="Pfam" id="PF04117">
    <property type="entry name" value="Mpv17_PMP22"/>
    <property type="match status" value="1"/>
</dbReference>
<evidence type="ECO:0000256" key="3">
    <source>
        <dbReference type="ARBA" id="ARBA00022692"/>
    </source>
</evidence>
<dbReference type="OrthoDB" id="430207at2759"/>
<dbReference type="InterPro" id="IPR007248">
    <property type="entry name" value="Mpv17_PMP22"/>
</dbReference>
<comment type="subcellular location">
    <subcellularLocation>
        <location evidence="1">Membrane</location>
        <topology evidence="1">Multi-pass membrane protein</topology>
    </subcellularLocation>
</comment>
<dbReference type="AlphaFoldDB" id="A0A9W6ZAT5"/>
<evidence type="ECO:0000256" key="7">
    <source>
        <dbReference type="SAM" id="SignalP"/>
    </source>
</evidence>
<protein>
    <submittedName>
        <fullName evidence="8">Uncharacterized protein</fullName>
    </submittedName>
</protein>
<sequence>MRVSLFTCIALLSPMLALAFTPQPSTRKLQKLKTSGSVSTPLAPSFTVANRGGALGAVPGWAAYTNALEEKPLITKAMTSLVGWALGDFLAQTFINKGPFDVARFLTLSAFGFIYHGPSGHYFYNWLDERIEGTGVKQVFSKVAIDQIFWCPIFMSVFFAYLGLVAGDSLPAIRTKISSDLLSACKGSWKVWPLVHAINFRFIPNKFRLFYINAVQIGFNIFLSIIGTK</sequence>
<dbReference type="Proteomes" id="UP001165122">
    <property type="component" value="Unassembled WGS sequence"/>
</dbReference>
<evidence type="ECO:0000256" key="5">
    <source>
        <dbReference type="ARBA" id="ARBA00023136"/>
    </source>
</evidence>
<feature type="signal peptide" evidence="7">
    <location>
        <begin position="1"/>
        <end position="19"/>
    </location>
</feature>
<keyword evidence="3 6" id="KW-0812">Transmembrane</keyword>
<name>A0A9W6ZAT5_9STRA</name>
<dbReference type="PANTHER" id="PTHR11266">
    <property type="entry name" value="PEROXISOMAL MEMBRANE PROTEIN 2, PXMP2 MPV17"/>
    <property type="match status" value="1"/>
</dbReference>